<dbReference type="RefSeq" id="XP_033671667.1">
    <property type="nucleotide sequence ID" value="XM_033811698.1"/>
</dbReference>
<keyword evidence="3" id="KW-1185">Reference proteome</keyword>
<feature type="compositionally biased region" description="Basic and acidic residues" evidence="1">
    <location>
        <begin position="104"/>
        <end position="124"/>
    </location>
</feature>
<gene>
    <name evidence="2" type="ORF">M409DRAFT_51038</name>
</gene>
<feature type="compositionally biased region" description="Basic and acidic residues" evidence="1">
    <location>
        <begin position="199"/>
        <end position="233"/>
    </location>
</feature>
<feature type="region of interest" description="Disordered" evidence="1">
    <location>
        <begin position="319"/>
        <end position="338"/>
    </location>
</feature>
<feature type="compositionally biased region" description="Basic residues" evidence="1">
    <location>
        <begin position="69"/>
        <end position="80"/>
    </location>
</feature>
<evidence type="ECO:0000256" key="1">
    <source>
        <dbReference type="SAM" id="MobiDB-lite"/>
    </source>
</evidence>
<dbReference type="Proteomes" id="UP000799537">
    <property type="component" value="Unassembled WGS sequence"/>
</dbReference>
<evidence type="ECO:0000313" key="3">
    <source>
        <dbReference type="Proteomes" id="UP000799537"/>
    </source>
</evidence>
<sequence length="850" mass="96725">MGIGRLYYFTVAFLASTYISLTHYKNFDGSWHRPKNQAKKARKKAEAKAKEEAAAKSEKLVDDLERRARAERHAHRRHRRRDDTPAPRAPHPAAGNRHPRRGSRAYDDGGDRYGDGRYGDERYSDGSSRSSSVYAKSHGYSTNPLSRRHSSHKQFEHRVKPNPYSEYVPEASAHILGTPPPPEPMGPVHSTKRHSSFRKPADFAMPDHTRPGHTTRDGRFEHFTLPSRDRERPTQQAPDEQDVSQLSSPVLHPGGKLHKRRMDVSPEKFNKGHFEPLKVRTDIPLPVNEPPVKRTRTGNAEKKIEIYYDSVGTPKIKETPDSIEAGFTPKTAAFPPNVMNATPLPAPKTADPGKGKGHIHAAMRLLSGLTPEKRAKAMEFVRKQKKFSLLDSFVRDDALCMILVSYLPMPALIDLYAISKWFHYKFNKEATAFILASMRTWAPKADQIFPWRCYKQLCIKDPEKKQKASAVKQRGGPDVEADYNQIAQGSRDVPSLRWLQMVVYRNLICKDMIISLGARGLRVSPAIMDPLQRMWFILDLPLNAHRIALMHSETYMTTEALKIATQFFLKIDMALTDPGHTLEPFNPINPAQHWIAYVGSSLRQLLISETSFTPLWRVLKNWSPIQDVERDEEPHAWPLPLEEADMYELYWRHKGRVPRDIPPESALSHVLGGSLSPQPIAGYERLYSPEDDKTLTPPQISKLITTYGPKELRPPPQRLLTPVDLIMKEAIRRKLKQHEWWVEMMLDGFEEVKGKGKGFPWNERGFYELAGRDFSPAVRGRLERLRREEAEKKRKVEEERVGGGDGDGEVGCDKDGGEKGDERGDEKKVDENKGDEKGDGEFSIDPSDLD</sequence>
<feature type="region of interest" description="Disordered" evidence="1">
    <location>
        <begin position="29"/>
        <end position="159"/>
    </location>
</feature>
<dbReference type="AlphaFoldDB" id="A0A6A6CX27"/>
<dbReference type="GeneID" id="54564970"/>
<accession>A0A6A6CX27</accession>
<organism evidence="2 3">
    <name type="scientific">Zasmidium cellare ATCC 36951</name>
    <dbReference type="NCBI Taxonomy" id="1080233"/>
    <lineage>
        <taxon>Eukaryota</taxon>
        <taxon>Fungi</taxon>
        <taxon>Dikarya</taxon>
        <taxon>Ascomycota</taxon>
        <taxon>Pezizomycotina</taxon>
        <taxon>Dothideomycetes</taxon>
        <taxon>Dothideomycetidae</taxon>
        <taxon>Mycosphaerellales</taxon>
        <taxon>Mycosphaerellaceae</taxon>
        <taxon>Zasmidium</taxon>
    </lineage>
</organism>
<feature type="compositionally biased region" description="Basic and acidic residues" evidence="1">
    <location>
        <begin position="44"/>
        <end position="68"/>
    </location>
</feature>
<feature type="region of interest" description="Disordered" evidence="1">
    <location>
        <begin position="199"/>
        <end position="258"/>
    </location>
</feature>
<feature type="compositionally biased region" description="Basic and acidic residues" evidence="1">
    <location>
        <begin position="788"/>
        <end position="802"/>
    </location>
</feature>
<feature type="compositionally biased region" description="Basic and acidic residues" evidence="1">
    <location>
        <begin position="811"/>
        <end position="840"/>
    </location>
</feature>
<feature type="region of interest" description="Disordered" evidence="1">
    <location>
        <begin position="788"/>
        <end position="850"/>
    </location>
</feature>
<proteinExistence type="predicted"/>
<protein>
    <submittedName>
        <fullName evidence="2">Uncharacterized protein</fullName>
    </submittedName>
</protein>
<name>A0A6A6CX27_ZASCE</name>
<feature type="compositionally biased region" description="Basic residues" evidence="1">
    <location>
        <begin position="32"/>
        <end position="43"/>
    </location>
</feature>
<evidence type="ECO:0000313" key="2">
    <source>
        <dbReference type="EMBL" id="KAF2170778.1"/>
    </source>
</evidence>
<dbReference type="EMBL" id="ML993584">
    <property type="protein sequence ID" value="KAF2170778.1"/>
    <property type="molecule type" value="Genomic_DNA"/>
</dbReference>
<feature type="compositionally biased region" description="Polar residues" evidence="1">
    <location>
        <begin position="234"/>
        <end position="248"/>
    </location>
</feature>
<reference evidence="2" key="1">
    <citation type="journal article" date="2020" name="Stud. Mycol.">
        <title>101 Dothideomycetes genomes: a test case for predicting lifestyles and emergence of pathogens.</title>
        <authorList>
            <person name="Haridas S."/>
            <person name="Albert R."/>
            <person name="Binder M."/>
            <person name="Bloem J."/>
            <person name="Labutti K."/>
            <person name="Salamov A."/>
            <person name="Andreopoulos B."/>
            <person name="Baker S."/>
            <person name="Barry K."/>
            <person name="Bills G."/>
            <person name="Bluhm B."/>
            <person name="Cannon C."/>
            <person name="Castanera R."/>
            <person name="Culley D."/>
            <person name="Daum C."/>
            <person name="Ezra D."/>
            <person name="Gonzalez J."/>
            <person name="Henrissat B."/>
            <person name="Kuo A."/>
            <person name="Liang C."/>
            <person name="Lipzen A."/>
            <person name="Lutzoni F."/>
            <person name="Magnuson J."/>
            <person name="Mondo S."/>
            <person name="Nolan M."/>
            <person name="Ohm R."/>
            <person name="Pangilinan J."/>
            <person name="Park H.-J."/>
            <person name="Ramirez L."/>
            <person name="Alfaro M."/>
            <person name="Sun H."/>
            <person name="Tritt A."/>
            <person name="Yoshinaga Y."/>
            <person name="Zwiers L.-H."/>
            <person name="Turgeon B."/>
            <person name="Goodwin S."/>
            <person name="Spatafora J."/>
            <person name="Crous P."/>
            <person name="Grigoriev I."/>
        </authorList>
    </citation>
    <scope>NUCLEOTIDE SEQUENCE</scope>
    <source>
        <strain evidence="2">ATCC 36951</strain>
    </source>
</reference>
<dbReference type="OrthoDB" id="4966at2759"/>